<name>A0A857J8N1_9BURK</name>
<dbReference type="PANTHER" id="PTHR12526:SF510">
    <property type="entry name" value="D-INOSITOL 3-PHOSPHATE GLYCOSYLTRANSFERASE"/>
    <property type="match status" value="1"/>
</dbReference>
<sequence>MGCFRKGTPASRSSFVTGQMKYIYMAGPLGPMGGGMLRVVDYLMQAQSGFDCYQGAQMVKLDTRGTGSAAGSFVMLGKAMGTILKSKLNGSLAGLHVNMAERLSVFRKGILLLFARMLGVPAVLHLHAAQMESYYRSLSAPAKLFTRTVFHLTTHNIVLGDNARRFLIDVIGIRPDKVSVVINGVPGPATLVERPHDRARKRVLFLGNLWDRKGLADLLHALTDARFDPATVEVLVVGGGDVEKFQRLSDSLGLEKLVSFLGWVDQTKATDILKTADVLILPSYDEGLPLVILEALAHGIPTICTPVGEIPTVLQSRIDTLFVNPGDVKAIADALIDALNDEELSRLLGLNGRKAYESRFSLATFSSSVAAIHDKYFKLSN</sequence>
<dbReference type="PANTHER" id="PTHR12526">
    <property type="entry name" value="GLYCOSYLTRANSFERASE"/>
    <property type="match status" value="1"/>
</dbReference>
<dbReference type="AlphaFoldDB" id="A0A857J8N1"/>
<keyword evidence="2 3" id="KW-0808">Transferase</keyword>
<keyword evidence="4" id="KW-1185">Reference proteome</keyword>
<gene>
    <name evidence="3" type="ORF">GT347_14660</name>
</gene>
<organism evidence="3 4">
    <name type="scientific">Xylophilus rhododendri</name>
    <dbReference type="NCBI Taxonomy" id="2697032"/>
    <lineage>
        <taxon>Bacteria</taxon>
        <taxon>Pseudomonadati</taxon>
        <taxon>Pseudomonadota</taxon>
        <taxon>Betaproteobacteria</taxon>
        <taxon>Burkholderiales</taxon>
        <taxon>Xylophilus</taxon>
    </lineage>
</organism>
<evidence type="ECO:0000256" key="1">
    <source>
        <dbReference type="ARBA" id="ARBA00022676"/>
    </source>
</evidence>
<proteinExistence type="predicted"/>
<dbReference type="CDD" id="cd03801">
    <property type="entry name" value="GT4_PimA-like"/>
    <property type="match status" value="1"/>
</dbReference>
<evidence type="ECO:0000256" key="2">
    <source>
        <dbReference type="ARBA" id="ARBA00022679"/>
    </source>
</evidence>
<dbReference type="Proteomes" id="UP000464787">
    <property type="component" value="Chromosome"/>
</dbReference>
<dbReference type="SUPFAM" id="SSF53756">
    <property type="entry name" value="UDP-Glycosyltransferase/glycogen phosphorylase"/>
    <property type="match status" value="1"/>
</dbReference>
<dbReference type="GO" id="GO:0016757">
    <property type="term" value="F:glycosyltransferase activity"/>
    <property type="evidence" value="ECO:0007669"/>
    <property type="project" value="UniProtKB-KW"/>
</dbReference>
<protein>
    <submittedName>
        <fullName evidence="3">Glycosyltransferase</fullName>
    </submittedName>
</protein>
<evidence type="ECO:0000313" key="3">
    <source>
        <dbReference type="EMBL" id="QHI99118.1"/>
    </source>
</evidence>
<dbReference type="Pfam" id="PF13692">
    <property type="entry name" value="Glyco_trans_1_4"/>
    <property type="match status" value="1"/>
</dbReference>
<dbReference type="Gene3D" id="3.40.50.2000">
    <property type="entry name" value="Glycogen Phosphorylase B"/>
    <property type="match status" value="2"/>
</dbReference>
<dbReference type="KEGG" id="xyk:GT347_14660"/>
<keyword evidence="1" id="KW-0328">Glycosyltransferase</keyword>
<dbReference type="EMBL" id="CP047650">
    <property type="protein sequence ID" value="QHI99118.1"/>
    <property type="molecule type" value="Genomic_DNA"/>
</dbReference>
<accession>A0A857J8N1</accession>
<reference evidence="3 4" key="1">
    <citation type="submission" date="2020-01" db="EMBL/GenBank/DDBJ databases">
        <title>Genome sequencing of strain KACC 21265.</title>
        <authorList>
            <person name="Heo J."/>
            <person name="Kim S.-J."/>
            <person name="Kim J.-S."/>
            <person name="Hong S.-B."/>
            <person name="Kwon S.-W."/>
        </authorList>
    </citation>
    <scope>NUCLEOTIDE SEQUENCE [LARGE SCALE GENOMIC DNA]</scope>
    <source>
        <strain evidence="3 4">KACC 21265</strain>
    </source>
</reference>
<evidence type="ECO:0000313" key="4">
    <source>
        <dbReference type="Proteomes" id="UP000464787"/>
    </source>
</evidence>